<keyword evidence="4" id="KW-0539">Nucleus</keyword>
<dbReference type="EMBL" id="BGZK01001015">
    <property type="protein sequence ID" value="GBP68559.1"/>
    <property type="molecule type" value="Genomic_DNA"/>
</dbReference>
<protein>
    <submittedName>
        <fullName evidence="6">COP9 signalosome complex subunit 4</fullName>
    </submittedName>
</protein>
<accession>A0A4C1Y1Z0</accession>
<dbReference type="PANTHER" id="PTHR10855">
    <property type="entry name" value="26S PROTEASOME NON-ATPASE REGULATORY SUBUNIT 12/COP9 SIGNALOSOME COMPLEX SUBUNIT 4"/>
    <property type="match status" value="1"/>
</dbReference>
<evidence type="ECO:0000313" key="6">
    <source>
        <dbReference type="EMBL" id="GBP68559.1"/>
    </source>
</evidence>
<comment type="caution">
    <text evidence="6">The sequence shown here is derived from an EMBL/GenBank/DDBJ whole genome shotgun (WGS) entry which is preliminary data.</text>
</comment>
<dbReference type="Proteomes" id="UP000299102">
    <property type="component" value="Unassembled WGS sequence"/>
</dbReference>
<dbReference type="InterPro" id="IPR054559">
    <property type="entry name" value="PSMD12-CSN4-like_N"/>
</dbReference>
<dbReference type="STRING" id="151549.A0A4C1Y1Z0"/>
<dbReference type="InterPro" id="IPR040134">
    <property type="entry name" value="PSMD12/CSN4"/>
</dbReference>
<evidence type="ECO:0000256" key="2">
    <source>
        <dbReference type="ARBA" id="ARBA00004496"/>
    </source>
</evidence>
<organism evidence="6 7">
    <name type="scientific">Eumeta variegata</name>
    <name type="common">Bagworm moth</name>
    <name type="synonym">Eumeta japonica</name>
    <dbReference type="NCBI Taxonomy" id="151549"/>
    <lineage>
        <taxon>Eukaryota</taxon>
        <taxon>Metazoa</taxon>
        <taxon>Ecdysozoa</taxon>
        <taxon>Arthropoda</taxon>
        <taxon>Hexapoda</taxon>
        <taxon>Insecta</taxon>
        <taxon>Pterygota</taxon>
        <taxon>Neoptera</taxon>
        <taxon>Endopterygota</taxon>
        <taxon>Lepidoptera</taxon>
        <taxon>Glossata</taxon>
        <taxon>Ditrysia</taxon>
        <taxon>Tineoidea</taxon>
        <taxon>Psychidae</taxon>
        <taxon>Oiketicinae</taxon>
        <taxon>Eumeta</taxon>
    </lineage>
</organism>
<reference evidence="6 7" key="1">
    <citation type="journal article" date="2019" name="Commun. Biol.">
        <title>The bagworm genome reveals a unique fibroin gene that provides high tensile strength.</title>
        <authorList>
            <person name="Kono N."/>
            <person name="Nakamura H."/>
            <person name="Ohtoshi R."/>
            <person name="Tomita M."/>
            <person name="Numata K."/>
            <person name="Arakawa K."/>
        </authorList>
    </citation>
    <scope>NUCLEOTIDE SEQUENCE [LARGE SCALE GENOMIC DNA]</scope>
</reference>
<evidence type="ECO:0000259" key="5">
    <source>
        <dbReference type="Pfam" id="PF22241"/>
    </source>
</evidence>
<keyword evidence="7" id="KW-1185">Reference proteome</keyword>
<evidence type="ECO:0000256" key="4">
    <source>
        <dbReference type="ARBA" id="ARBA00023242"/>
    </source>
</evidence>
<dbReference type="GO" id="GO:0005829">
    <property type="term" value="C:cytosol"/>
    <property type="evidence" value="ECO:0007669"/>
    <property type="project" value="TreeGrafter"/>
</dbReference>
<dbReference type="PANTHER" id="PTHR10855:SF2">
    <property type="entry name" value="COP9 SIGNALOSOME COMPLEX SUBUNIT 4"/>
    <property type="match status" value="1"/>
</dbReference>
<keyword evidence="3" id="KW-0963">Cytoplasm</keyword>
<gene>
    <name evidence="6" type="primary">Cops4</name>
    <name evidence="6" type="ORF">EVAR_53977_1</name>
</gene>
<evidence type="ECO:0000256" key="3">
    <source>
        <dbReference type="ARBA" id="ARBA00022490"/>
    </source>
</evidence>
<feature type="domain" description="PSMD12/CSN4-like N-terminal" evidence="5">
    <location>
        <begin position="157"/>
        <end position="328"/>
    </location>
</feature>
<comment type="subcellular location">
    <subcellularLocation>
        <location evidence="2">Cytoplasm</location>
    </subcellularLocation>
    <subcellularLocation>
        <location evidence="1">Nucleus</location>
    </subcellularLocation>
</comment>
<evidence type="ECO:0000256" key="1">
    <source>
        <dbReference type="ARBA" id="ARBA00004123"/>
    </source>
</evidence>
<evidence type="ECO:0000313" key="7">
    <source>
        <dbReference type="Proteomes" id="UP000299102"/>
    </source>
</evidence>
<proteinExistence type="predicted"/>
<dbReference type="Pfam" id="PF22241">
    <property type="entry name" value="PSMD12-CSN4_N"/>
    <property type="match status" value="1"/>
</dbReference>
<sequence length="329" mass="37367">MQRQDIRDIVAEGRKCAYSGCGHAGTTGNERAMSARNAALKTAADYDRYPLSYAKRVLSRFTITSPIAQTLTGHGGFAQYLNRFKLKDSPYCACAPDKVQDVLHVLEECPIFGRERAETEAGTGVVVARHGFPALLDDETNRKTFLEFCERVTRRYRHVLVEILKNPEPEITETLKAFVEAIVNENVSLVISRQLLTDVGTHLSLLPDNVSQEVSHFALDVIQPRAISFEEQVSSIRQHLADIYERNQKWKEAAEVLVGIPLETGQKQYSVDYKLETYLKIARLYLEVDDPVQAEAYVNRASLLQAETTNEQLQIYYKVCYARVLDYRR</sequence>
<dbReference type="OrthoDB" id="295656at2759"/>
<dbReference type="GO" id="GO:0008180">
    <property type="term" value="C:COP9 signalosome"/>
    <property type="evidence" value="ECO:0007669"/>
    <property type="project" value="TreeGrafter"/>
</dbReference>
<name>A0A4C1Y1Z0_EUMVA</name>
<dbReference type="AlphaFoldDB" id="A0A4C1Y1Z0"/>